<evidence type="ECO:0000313" key="2">
    <source>
        <dbReference type="Proteomes" id="UP000317036"/>
    </source>
</evidence>
<proteinExistence type="predicted"/>
<comment type="caution">
    <text evidence="1">The sequence shown here is derived from an EMBL/GenBank/DDBJ whole genome shotgun (WGS) entry which is preliminary data.</text>
</comment>
<dbReference type="EMBL" id="VNJI01000011">
    <property type="protein sequence ID" value="TVY09885.1"/>
    <property type="molecule type" value="Genomic_DNA"/>
</dbReference>
<evidence type="ECO:0000313" key="1">
    <source>
        <dbReference type="EMBL" id="TVY09885.1"/>
    </source>
</evidence>
<dbReference type="Pfam" id="PF13479">
    <property type="entry name" value="AAA_24"/>
    <property type="match status" value="1"/>
</dbReference>
<reference evidence="1 2" key="1">
    <citation type="submission" date="2019-07" db="EMBL/GenBank/DDBJ databases">
        <authorList>
            <person name="Kim J."/>
        </authorList>
    </citation>
    <scope>NUCLEOTIDE SEQUENCE [LARGE SCALE GENOMIC DNA]</scope>
    <source>
        <strain evidence="1 2">JC52</strain>
    </source>
</reference>
<name>A0A559KCN5_9BACL</name>
<dbReference type="Proteomes" id="UP000317036">
    <property type="component" value="Unassembled WGS sequence"/>
</dbReference>
<dbReference type="RefSeq" id="WP_144846434.1">
    <property type="nucleotide sequence ID" value="NZ_VNJI01000011.1"/>
</dbReference>
<dbReference type="AlphaFoldDB" id="A0A559KCN5"/>
<sequence length="323" mass="36791">MALQKREKKREGVTFLWYGESATGKTPTGLSFPNQLLFDSDGGTKFYEEYNDNILMESNTLVFKEMNDDLDDFESDEELFNQVETINIDSATRYHENMKHAALKVVEQRARKSNRLLEGEGLSFKEYGVMGLHYDRFFAKLLTYVKMGKNLSYVAEASDETESRTDAQGNQISVKVGVKPNLPKGSKFDFDVVVQTYTKDGKSFGKVEKDRTKTFNIGDIVEMPNYNHWKAAIAKAQTGRKITKEEIKNFDETLNAEAESLSNPEGNKVDELISKIDTIIATLSQDQKKELAKGLTDKFKTAKYKDVKDEKTLQAMYEYTKSL</sequence>
<keyword evidence="2" id="KW-1185">Reference proteome</keyword>
<protein>
    <submittedName>
        <fullName evidence="1">AAA family ATPase</fullName>
    </submittedName>
</protein>
<gene>
    <name evidence="1" type="ORF">FPZ49_10965</name>
</gene>
<accession>A0A559KCN5</accession>
<dbReference type="OrthoDB" id="2339926at2"/>
<organism evidence="1 2">
    <name type="scientific">Paenibacillus cremeus</name>
    <dbReference type="NCBI Taxonomy" id="2163881"/>
    <lineage>
        <taxon>Bacteria</taxon>
        <taxon>Bacillati</taxon>
        <taxon>Bacillota</taxon>
        <taxon>Bacilli</taxon>
        <taxon>Bacillales</taxon>
        <taxon>Paenibacillaceae</taxon>
        <taxon>Paenibacillus</taxon>
    </lineage>
</organism>